<dbReference type="RefSeq" id="WP_013254056.1">
    <property type="nucleotide sequence ID" value="NC_014364.1"/>
</dbReference>
<dbReference type="OrthoDB" id="370721at2"/>
<accession>E1R557</accession>
<keyword evidence="2" id="KW-1185">Reference proteome</keyword>
<name>E1R557_SEDSS</name>
<dbReference type="HOGENOM" id="CLU_2636258_0_0_12"/>
<organism evidence="1 2">
    <name type="scientific">Sediminispirochaeta smaragdinae (strain DSM 11293 / JCM 15392 / SEBR 4228)</name>
    <name type="common">Spirochaeta smaragdinae</name>
    <dbReference type="NCBI Taxonomy" id="573413"/>
    <lineage>
        <taxon>Bacteria</taxon>
        <taxon>Pseudomonadati</taxon>
        <taxon>Spirochaetota</taxon>
        <taxon>Spirochaetia</taxon>
        <taxon>Spirochaetales</taxon>
        <taxon>Spirochaetaceae</taxon>
        <taxon>Sediminispirochaeta</taxon>
    </lineage>
</organism>
<dbReference type="STRING" id="573413.Spirs_1465"/>
<dbReference type="EMBL" id="CP002116">
    <property type="protein sequence ID" value="ADK80592.1"/>
    <property type="molecule type" value="Genomic_DNA"/>
</dbReference>
<proteinExistence type="predicted"/>
<sequence length="77" mass="8473">MARGKEYGYLLDGLNSERAEMIKRALRAIPEIKSISIRPSQGTIQLIATKDPETQVKIACEVAGCVFRLKLGRGQLA</sequence>
<evidence type="ECO:0000313" key="1">
    <source>
        <dbReference type="EMBL" id="ADK80592.1"/>
    </source>
</evidence>
<dbReference type="KEGG" id="ssm:Spirs_1465"/>
<dbReference type="Proteomes" id="UP000002318">
    <property type="component" value="Chromosome"/>
</dbReference>
<protein>
    <submittedName>
        <fullName evidence="1">Uncharacterized protein</fullName>
    </submittedName>
</protein>
<reference evidence="1 2" key="1">
    <citation type="journal article" date="2010" name="Stand. Genomic Sci.">
        <title>Complete genome sequence of Spirochaeta smaragdinae type strain (SEBR 4228).</title>
        <authorList>
            <person name="Mavromatis K."/>
            <person name="Yasawong M."/>
            <person name="Chertkov O."/>
            <person name="Lapidus A."/>
            <person name="Lucas S."/>
            <person name="Nolan M."/>
            <person name="Del Rio T.G."/>
            <person name="Tice H."/>
            <person name="Cheng J.F."/>
            <person name="Pitluck S."/>
            <person name="Liolios K."/>
            <person name="Ivanova N."/>
            <person name="Tapia R."/>
            <person name="Han C."/>
            <person name="Bruce D."/>
            <person name="Goodwin L."/>
            <person name="Pati A."/>
            <person name="Chen A."/>
            <person name="Palaniappan K."/>
            <person name="Land M."/>
            <person name="Hauser L."/>
            <person name="Chang Y.J."/>
            <person name="Jeffries C.D."/>
            <person name="Detter J.C."/>
            <person name="Rohde M."/>
            <person name="Brambilla E."/>
            <person name="Spring S."/>
            <person name="Goker M."/>
            <person name="Sikorski J."/>
            <person name="Woyke T."/>
            <person name="Bristow J."/>
            <person name="Eisen J.A."/>
            <person name="Markowitz V."/>
            <person name="Hugenholtz P."/>
            <person name="Klenk H.P."/>
            <person name="Kyrpides N.C."/>
        </authorList>
    </citation>
    <scope>NUCLEOTIDE SEQUENCE [LARGE SCALE GENOMIC DNA]</scope>
    <source>
        <strain evidence="2">DSM 11293 / JCM 15392 / SEBR 4228</strain>
    </source>
</reference>
<gene>
    <name evidence="1" type="ordered locus">Spirs_1465</name>
</gene>
<dbReference type="AlphaFoldDB" id="E1R557"/>
<evidence type="ECO:0000313" key="2">
    <source>
        <dbReference type="Proteomes" id="UP000002318"/>
    </source>
</evidence>